<evidence type="ECO:0000256" key="1">
    <source>
        <dbReference type="ARBA" id="ARBA00023015"/>
    </source>
</evidence>
<keyword evidence="6" id="KW-1185">Reference proteome</keyword>
<evidence type="ECO:0000313" key="6">
    <source>
        <dbReference type="Proteomes" id="UP000198820"/>
    </source>
</evidence>
<evidence type="ECO:0000259" key="4">
    <source>
        <dbReference type="PROSITE" id="PS50956"/>
    </source>
</evidence>
<dbReference type="Gene3D" id="3.30.70.920">
    <property type="match status" value="1"/>
</dbReference>
<dbReference type="InterPro" id="IPR019887">
    <property type="entry name" value="Tscrpt_reg_AsnC/Lrp_C"/>
</dbReference>
<dbReference type="Pfam" id="PF13412">
    <property type="entry name" value="HTH_24"/>
    <property type="match status" value="1"/>
</dbReference>
<dbReference type="GO" id="GO:0043200">
    <property type="term" value="P:response to amino acid"/>
    <property type="evidence" value="ECO:0007669"/>
    <property type="project" value="TreeGrafter"/>
</dbReference>
<sequence length="154" mass="17862">MKELDIIDKKLLNLLQVNARLTTKQLSLKLNLSPTAVYERIKKLERDDYILNYVAMVNPQKVKKDFIAFAMLQLAEHSAKNIADFEKNIKELPEVVACFHISGSYDYLLKVNLEDMKAFRKFMVEKLTEIPHISNTQSVFSIHEVFNYTALPIN</sequence>
<dbReference type="PANTHER" id="PTHR30154">
    <property type="entry name" value="LEUCINE-RESPONSIVE REGULATORY PROTEIN"/>
    <property type="match status" value="1"/>
</dbReference>
<dbReference type="Gene3D" id="1.10.10.10">
    <property type="entry name" value="Winged helix-like DNA-binding domain superfamily/Winged helix DNA-binding domain"/>
    <property type="match status" value="1"/>
</dbReference>
<dbReference type="SMART" id="SM00344">
    <property type="entry name" value="HTH_ASNC"/>
    <property type="match status" value="1"/>
</dbReference>
<evidence type="ECO:0000256" key="3">
    <source>
        <dbReference type="ARBA" id="ARBA00023163"/>
    </source>
</evidence>
<dbReference type="EMBL" id="FNQF01000003">
    <property type="protein sequence ID" value="SEA08860.1"/>
    <property type="molecule type" value="Genomic_DNA"/>
</dbReference>
<gene>
    <name evidence="5" type="ORF">SAMN05421540_10391</name>
</gene>
<evidence type="ECO:0000313" key="5">
    <source>
        <dbReference type="EMBL" id="SEA08860.1"/>
    </source>
</evidence>
<dbReference type="InterPro" id="IPR036388">
    <property type="entry name" value="WH-like_DNA-bd_sf"/>
</dbReference>
<accession>A0A1H3YBA9</accession>
<dbReference type="AlphaFoldDB" id="A0A1H3YBA9"/>
<dbReference type="GO" id="GO:0005829">
    <property type="term" value="C:cytosol"/>
    <property type="evidence" value="ECO:0007669"/>
    <property type="project" value="TreeGrafter"/>
</dbReference>
<organism evidence="5 6">
    <name type="scientific">Psychroflexus halocasei</name>
    <dbReference type="NCBI Taxonomy" id="908615"/>
    <lineage>
        <taxon>Bacteria</taxon>
        <taxon>Pseudomonadati</taxon>
        <taxon>Bacteroidota</taxon>
        <taxon>Flavobacteriia</taxon>
        <taxon>Flavobacteriales</taxon>
        <taxon>Flavobacteriaceae</taxon>
        <taxon>Psychroflexus</taxon>
    </lineage>
</organism>
<dbReference type="InterPro" id="IPR011008">
    <property type="entry name" value="Dimeric_a/b-barrel"/>
</dbReference>
<evidence type="ECO:0000256" key="2">
    <source>
        <dbReference type="ARBA" id="ARBA00023125"/>
    </source>
</evidence>
<dbReference type="Pfam" id="PF01037">
    <property type="entry name" value="AsnC_trans_reg"/>
    <property type="match status" value="1"/>
</dbReference>
<dbReference type="Proteomes" id="UP000198820">
    <property type="component" value="Unassembled WGS sequence"/>
</dbReference>
<dbReference type="InterPro" id="IPR036390">
    <property type="entry name" value="WH_DNA-bd_sf"/>
</dbReference>
<dbReference type="PANTHER" id="PTHR30154:SF34">
    <property type="entry name" value="TRANSCRIPTIONAL REGULATOR AZLB"/>
    <property type="match status" value="1"/>
</dbReference>
<dbReference type="RefSeq" id="WP_093240410.1">
    <property type="nucleotide sequence ID" value="NZ_FNQF01000003.1"/>
</dbReference>
<protein>
    <submittedName>
        <fullName evidence="5">Lrp/AsnC family transcriptional regulator, leucine-responsive regulatory protein</fullName>
    </submittedName>
</protein>
<keyword evidence="1" id="KW-0805">Transcription regulation</keyword>
<keyword evidence="3" id="KW-0804">Transcription</keyword>
<feature type="domain" description="HTH asnC-type" evidence="4">
    <location>
        <begin position="4"/>
        <end position="70"/>
    </location>
</feature>
<dbReference type="SUPFAM" id="SSF54909">
    <property type="entry name" value="Dimeric alpha+beta barrel"/>
    <property type="match status" value="1"/>
</dbReference>
<dbReference type="PROSITE" id="PS50956">
    <property type="entry name" value="HTH_ASNC_2"/>
    <property type="match status" value="1"/>
</dbReference>
<dbReference type="SUPFAM" id="SSF46785">
    <property type="entry name" value="Winged helix' DNA-binding domain"/>
    <property type="match status" value="1"/>
</dbReference>
<name>A0A1H3YBA9_9FLAO</name>
<keyword evidence="2" id="KW-0238">DNA-binding</keyword>
<dbReference type="STRING" id="908615.SAMN05421540_10391"/>
<dbReference type="PRINTS" id="PR00033">
    <property type="entry name" value="HTHASNC"/>
</dbReference>
<dbReference type="GO" id="GO:0043565">
    <property type="term" value="F:sequence-specific DNA binding"/>
    <property type="evidence" value="ECO:0007669"/>
    <property type="project" value="InterPro"/>
</dbReference>
<reference evidence="5 6" key="1">
    <citation type="submission" date="2016-10" db="EMBL/GenBank/DDBJ databases">
        <authorList>
            <person name="de Groot N.N."/>
        </authorList>
    </citation>
    <scope>NUCLEOTIDE SEQUENCE [LARGE SCALE GENOMIC DNA]</scope>
    <source>
        <strain evidence="5 6">DSM 23581</strain>
    </source>
</reference>
<proteinExistence type="predicted"/>
<dbReference type="InterPro" id="IPR019888">
    <property type="entry name" value="Tscrpt_reg_AsnC-like"/>
</dbReference>
<dbReference type="InterPro" id="IPR000485">
    <property type="entry name" value="AsnC-type_HTH_dom"/>
</dbReference>